<dbReference type="InterPro" id="IPR032675">
    <property type="entry name" value="LRR_dom_sf"/>
</dbReference>
<dbReference type="InterPro" id="IPR036047">
    <property type="entry name" value="F-box-like_dom_sf"/>
</dbReference>
<dbReference type="InterPro" id="IPR001810">
    <property type="entry name" value="F-box_dom"/>
</dbReference>
<accession>A0A2T2N857</accession>
<evidence type="ECO:0000259" key="1">
    <source>
        <dbReference type="PROSITE" id="PS50181"/>
    </source>
</evidence>
<dbReference type="AlphaFoldDB" id="A0A2T2N857"/>
<reference evidence="2 3" key="1">
    <citation type="journal article" date="2018" name="Front. Microbiol.">
        <title>Genome-Wide Analysis of Corynespora cassiicola Leaf Fall Disease Putative Effectors.</title>
        <authorList>
            <person name="Lopez D."/>
            <person name="Ribeiro S."/>
            <person name="Label P."/>
            <person name="Fumanal B."/>
            <person name="Venisse J.S."/>
            <person name="Kohler A."/>
            <person name="de Oliveira R.R."/>
            <person name="Labutti K."/>
            <person name="Lipzen A."/>
            <person name="Lail K."/>
            <person name="Bauer D."/>
            <person name="Ohm R.A."/>
            <person name="Barry K.W."/>
            <person name="Spatafora J."/>
            <person name="Grigoriev I.V."/>
            <person name="Martin F.M."/>
            <person name="Pujade-Renaud V."/>
        </authorList>
    </citation>
    <scope>NUCLEOTIDE SEQUENCE [LARGE SCALE GENOMIC DNA]</scope>
    <source>
        <strain evidence="2 3">Philippines</strain>
    </source>
</reference>
<dbReference type="EMBL" id="KZ678145">
    <property type="protein sequence ID" value="PSN61208.1"/>
    <property type="molecule type" value="Genomic_DNA"/>
</dbReference>
<evidence type="ECO:0000313" key="2">
    <source>
        <dbReference type="EMBL" id="PSN61208.1"/>
    </source>
</evidence>
<proteinExistence type="predicted"/>
<dbReference type="Proteomes" id="UP000240883">
    <property type="component" value="Unassembled WGS sequence"/>
</dbReference>
<dbReference type="SUPFAM" id="SSF81383">
    <property type="entry name" value="F-box domain"/>
    <property type="match status" value="1"/>
</dbReference>
<sequence length="424" mass="48849">MAAGIPDELWDKILKDLPLTDVNSMTRVSKAINRVAYPFLYRDLKLLVDPKSPLLHTLIQNPEHAESVRHLVVNFCDNSFICSTENELKQNIFGQDKLVEKKVYSPCDEIYKITPVIRRMQSLHSLGLCQTAKLPVLDFMRGIGATEFSGLKHFSLDHLWDGDYYAEKDLPGCPFTDRPWFQLSDLPQAEEIELEGIQFGNPFKKEGDDEPTLIALSKPSITKKLKIDTCDISSSDLNVLLSHYTNLTSLECSIPLEVEYVQKWFDLSQITEGLLMSQKTLQYLSFQLYLSSYDYPDVYNHYRVNHGIRSSLTSLKGFTQLRTLEVEYATIMGWNIEGCPTLSHVLPPNLEKLTLTRSMGESRYYQWDNFIEEDRVGPWLQEYLKSAQCLKEVILHVPETLPDFRLHERFIPKVIKVTIEVDDN</sequence>
<keyword evidence="3" id="KW-1185">Reference proteome</keyword>
<dbReference type="OrthoDB" id="4191831at2759"/>
<organism evidence="2 3">
    <name type="scientific">Corynespora cassiicola Philippines</name>
    <dbReference type="NCBI Taxonomy" id="1448308"/>
    <lineage>
        <taxon>Eukaryota</taxon>
        <taxon>Fungi</taxon>
        <taxon>Dikarya</taxon>
        <taxon>Ascomycota</taxon>
        <taxon>Pezizomycotina</taxon>
        <taxon>Dothideomycetes</taxon>
        <taxon>Pleosporomycetidae</taxon>
        <taxon>Pleosporales</taxon>
        <taxon>Corynesporascaceae</taxon>
        <taxon>Corynespora</taxon>
    </lineage>
</organism>
<protein>
    <recommendedName>
        <fullName evidence="1">F-box domain-containing protein</fullName>
    </recommendedName>
</protein>
<name>A0A2T2N857_CORCC</name>
<evidence type="ECO:0000313" key="3">
    <source>
        <dbReference type="Proteomes" id="UP000240883"/>
    </source>
</evidence>
<dbReference type="Gene3D" id="3.80.10.10">
    <property type="entry name" value="Ribonuclease Inhibitor"/>
    <property type="match status" value="1"/>
</dbReference>
<dbReference type="CDD" id="cd09917">
    <property type="entry name" value="F-box_SF"/>
    <property type="match status" value="1"/>
</dbReference>
<gene>
    <name evidence="2" type="ORF">BS50DRAFT_639460</name>
</gene>
<feature type="domain" description="F-box" evidence="1">
    <location>
        <begin position="1"/>
        <end position="44"/>
    </location>
</feature>
<dbReference type="PROSITE" id="PS50181">
    <property type="entry name" value="FBOX"/>
    <property type="match status" value="1"/>
</dbReference>
<dbReference type="SUPFAM" id="SSF52047">
    <property type="entry name" value="RNI-like"/>
    <property type="match status" value="1"/>
</dbReference>